<gene>
    <name evidence="1" type="ORF">H5410_043457</name>
</gene>
<dbReference type="EMBL" id="JACXVP010000008">
    <property type="protein sequence ID" value="KAG5592943.1"/>
    <property type="molecule type" value="Genomic_DNA"/>
</dbReference>
<comment type="caution">
    <text evidence="1">The sequence shown here is derived from an EMBL/GenBank/DDBJ whole genome shotgun (WGS) entry which is preliminary data.</text>
</comment>
<dbReference type="OrthoDB" id="1058301at2759"/>
<sequence>MEALAKLERLQTDSFSASIHHLCKRNVLVPPFFAIRVLLYRIINLYLRLDPEEISAKLTGYENTTQSHVILDEAITNLNPDFFWFGVDDWGSEFINFVKPFIVNCSEKSPQLGKMGTAV</sequence>
<organism evidence="1 2">
    <name type="scientific">Solanum commersonii</name>
    <name type="common">Commerson's wild potato</name>
    <name type="synonym">Commerson's nightshade</name>
    <dbReference type="NCBI Taxonomy" id="4109"/>
    <lineage>
        <taxon>Eukaryota</taxon>
        <taxon>Viridiplantae</taxon>
        <taxon>Streptophyta</taxon>
        <taxon>Embryophyta</taxon>
        <taxon>Tracheophyta</taxon>
        <taxon>Spermatophyta</taxon>
        <taxon>Magnoliopsida</taxon>
        <taxon>eudicotyledons</taxon>
        <taxon>Gunneridae</taxon>
        <taxon>Pentapetalae</taxon>
        <taxon>asterids</taxon>
        <taxon>lamiids</taxon>
        <taxon>Solanales</taxon>
        <taxon>Solanaceae</taxon>
        <taxon>Solanoideae</taxon>
        <taxon>Solaneae</taxon>
        <taxon>Solanum</taxon>
    </lineage>
</organism>
<dbReference type="Proteomes" id="UP000824120">
    <property type="component" value="Chromosome 8"/>
</dbReference>
<accession>A0A9J5XZ92</accession>
<proteinExistence type="predicted"/>
<protein>
    <submittedName>
        <fullName evidence="1">Uncharacterized protein</fullName>
    </submittedName>
</protein>
<dbReference type="AlphaFoldDB" id="A0A9J5XZ92"/>
<feature type="non-terminal residue" evidence="1">
    <location>
        <position position="1"/>
    </location>
</feature>
<keyword evidence="2" id="KW-1185">Reference proteome</keyword>
<name>A0A9J5XZ92_SOLCO</name>
<evidence type="ECO:0000313" key="2">
    <source>
        <dbReference type="Proteomes" id="UP000824120"/>
    </source>
</evidence>
<reference evidence="1 2" key="1">
    <citation type="submission" date="2020-09" db="EMBL/GenBank/DDBJ databases">
        <title>De no assembly of potato wild relative species, Solanum commersonii.</title>
        <authorList>
            <person name="Cho K."/>
        </authorList>
    </citation>
    <scope>NUCLEOTIDE SEQUENCE [LARGE SCALE GENOMIC DNA]</scope>
    <source>
        <strain evidence="1">LZ3.2</strain>
        <tissue evidence="1">Leaf</tissue>
    </source>
</reference>
<evidence type="ECO:0000313" key="1">
    <source>
        <dbReference type="EMBL" id="KAG5592943.1"/>
    </source>
</evidence>